<sequence>MAVYDPQFMELAMEAAHEAYRAKEVPVGCVFVKDGQVLARGGNRPNASLNATRHAEIEAIDEILLTHDASVFKDTDLYVTVEPCIMCASALRQMGMSITPHATYYHINNKIPHLAIRKVFFGCGNEKFGGNGSVLNVHNDDRLVNPRSWSYQAEGGHRREDAIILLRKFYVRENDHAPQPKKKANRTLKTDV</sequence>
<reference evidence="5" key="1">
    <citation type="submission" date="2020-12" db="EMBL/GenBank/DDBJ databases">
        <title>Metabolic potential, ecology and presence of endohyphal bacteria is reflected in genomic diversity of Mucoromycotina.</title>
        <authorList>
            <person name="Muszewska A."/>
            <person name="Okrasinska A."/>
            <person name="Steczkiewicz K."/>
            <person name="Drgas O."/>
            <person name="Orlowska M."/>
            <person name="Perlinska-Lenart U."/>
            <person name="Aleksandrzak-Piekarczyk T."/>
            <person name="Szatraj K."/>
            <person name="Zielenkiewicz U."/>
            <person name="Pilsyk S."/>
            <person name="Malc E."/>
            <person name="Mieczkowski P."/>
            <person name="Kruszewska J.S."/>
            <person name="Biernat P."/>
            <person name="Pawlowska J."/>
        </authorList>
    </citation>
    <scope>NUCLEOTIDE SEQUENCE</scope>
    <source>
        <strain evidence="5">WA0000067209</strain>
    </source>
</reference>
<dbReference type="PROSITE" id="PS00903">
    <property type="entry name" value="CYT_DCMP_DEAMINASES_1"/>
    <property type="match status" value="1"/>
</dbReference>
<dbReference type="GO" id="GO:0002100">
    <property type="term" value="P:tRNA wobble adenosine to inosine editing"/>
    <property type="evidence" value="ECO:0007669"/>
    <property type="project" value="TreeGrafter"/>
</dbReference>
<dbReference type="GO" id="GO:0008270">
    <property type="term" value="F:zinc ion binding"/>
    <property type="evidence" value="ECO:0007669"/>
    <property type="project" value="InterPro"/>
</dbReference>
<keyword evidence="1" id="KW-0479">Metal-binding</keyword>
<dbReference type="EMBL" id="JAEPQZ010000020">
    <property type="protein sequence ID" value="KAG2171549.1"/>
    <property type="molecule type" value="Genomic_DNA"/>
</dbReference>
<evidence type="ECO:0000256" key="2">
    <source>
        <dbReference type="ARBA" id="ARBA00022801"/>
    </source>
</evidence>
<proteinExistence type="predicted"/>
<dbReference type="OrthoDB" id="1701769at2759"/>
<dbReference type="GO" id="GO:0052717">
    <property type="term" value="F:tRNA-specific adenosine-34 deaminase activity"/>
    <property type="evidence" value="ECO:0007669"/>
    <property type="project" value="TreeGrafter"/>
</dbReference>
<keyword evidence="6" id="KW-1185">Reference proteome</keyword>
<evidence type="ECO:0000259" key="4">
    <source>
        <dbReference type="PROSITE" id="PS51747"/>
    </source>
</evidence>
<dbReference type="PANTHER" id="PTHR11079:SF149">
    <property type="entry name" value="TRNA-SPECIFIC ADENOSINE DEAMINASE 2"/>
    <property type="match status" value="1"/>
</dbReference>
<name>A0A8H7U9K4_MORIS</name>
<gene>
    <name evidence="5" type="ORF">INT43_008275</name>
</gene>
<evidence type="ECO:0000313" key="5">
    <source>
        <dbReference type="EMBL" id="KAG2171549.1"/>
    </source>
</evidence>
<accession>A0A8H7U9K4</accession>
<feature type="domain" description="CMP/dCMP-type deaminase" evidence="4">
    <location>
        <begin position="3"/>
        <end position="118"/>
    </location>
</feature>
<dbReference type="Proteomes" id="UP000654370">
    <property type="component" value="Unassembled WGS sequence"/>
</dbReference>
<evidence type="ECO:0000256" key="3">
    <source>
        <dbReference type="ARBA" id="ARBA00022833"/>
    </source>
</evidence>
<dbReference type="GO" id="GO:0005737">
    <property type="term" value="C:cytoplasm"/>
    <property type="evidence" value="ECO:0007669"/>
    <property type="project" value="TreeGrafter"/>
</dbReference>
<dbReference type="CDD" id="cd01285">
    <property type="entry name" value="nucleoside_deaminase"/>
    <property type="match status" value="1"/>
</dbReference>
<dbReference type="InterPro" id="IPR016193">
    <property type="entry name" value="Cytidine_deaminase-like"/>
</dbReference>
<keyword evidence="3" id="KW-0862">Zinc</keyword>
<protein>
    <recommendedName>
        <fullName evidence="4">CMP/dCMP-type deaminase domain-containing protein</fullName>
    </recommendedName>
</protein>
<dbReference type="InterPro" id="IPR016192">
    <property type="entry name" value="APOBEC/CMP_deaminase_Zn-bd"/>
</dbReference>
<dbReference type="InterPro" id="IPR002125">
    <property type="entry name" value="CMP_dCMP_dom"/>
</dbReference>
<dbReference type="GO" id="GO:0005634">
    <property type="term" value="C:nucleus"/>
    <property type="evidence" value="ECO:0007669"/>
    <property type="project" value="TreeGrafter"/>
</dbReference>
<dbReference type="SUPFAM" id="SSF53927">
    <property type="entry name" value="Cytidine deaminase-like"/>
    <property type="match status" value="1"/>
</dbReference>
<keyword evidence="2" id="KW-0378">Hydrolase</keyword>
<dbReference type="AlphaFoldDB" id="A0A8H7U9K4"/>
<dbReference type="Gene3D" id="3.40.140.10">
    <property type="entry name" value="Cytidine Deaminase, domain 2"/>
    <property type="match status" value="1"/>
</dbReference>
<comment type="caution">
    <text evidence="5">The sequence shown here is derived from an EMBL/GenBank/DDBJ whole genome shotgun (WGS) entry which is preliminary data.</text>
</comment>
<evidence type="ECO:0000256" key="1">
    <source>
        <dbReference type="ARBA" id="ARBA00022723"/>
    </source>
</evidence>
<dbReference type="PANTHER" id="PTHR11079">
    <property type="entry name" value="CYTOSINE DEAMINASE FAMILY MEMBER"/>
    <property type="match status" value="1"/>
</dbReference>
<evidence type="ECO:0000313" key="6">
    <source>
        <dbReference type="Proteomes" id="UP000654370"/>
    </source>
</evidence>
<organism evidence="5 6">
    <name type="scientific">Mortierella isabellina</name>
    <name type="common">Filamentous fungus</name>
    <name type="synonym">Umbelopsis isabellina</name>
    <dbReference type="NCBI Taxonomy" id="91625"/>
    <lineage>
        <taxon>Eukaryota</taxon>
        <taxon>Fungi</taxon>
        <taxon>Fungi incertae sedis</taxon>
        <taxon>Mucoromycota</taxon>
        <taxon>Mucoromycotina</taxon>
        <taxon>Umbelopsidomycetes</taxon>
        <taxon>Umbelopsidales</taxon>
        <taxon>Umbelopsidaceae</taxon>
        <taxon>Umbelopsis</taxon>
    </lineage>
</organism>
<dbReference type="PROSITE" id="PS51747">
    <property type="entry name" value="CYT_DCMP_DEAMINASES_2"/>
    <property type="match status" value="1"/>
</dbReference>
<dbReference type="Pfam" id="PF00383">
    <property type="entry name" value="dCMP_cyt_deam_1"/>
    <property type="match status" value="1"/>
</dbReference>